<evidence type="ECO:0000256" key="5">
    <source>
        <dbReference type="SAM" id="MobiDB-lite"/>
    </source>
</evidence>
<evidence type="ECO:0000256" key="4">
    <source>
        <dbReference type="ARBA" id="ARBA00023242"/>
    </source>
</evidence>
<feature type="compositionally biased region" description="Basic and acidic residues" evidence="5">
    <location>
        <begin position="488"/>
        <end position="511"/>
    </location>
</feature>
<name>A0A0G4FG34_9ALVE</name>
<dbReference type="InterPro" id="IPR051945">
    <property type="entry name" value="RRM_MRD1_RNA_proc_ribogen"/>
</dbReference>
<evidence type="ECO:0000259" key="6">
    <source>
        <dbReference type="Pfam" id="PF00076"/>
    </source>
</evidence>
<evidence type="ECO:0000256" key="3">
    <source>
        <dbReference type="ARBA" id="ARBA00022884"/>
    </source>
</evidence>
<dbReference type="VEuPathDB" id="CryptoDB:Cvel_16771"/>
<feature type="region of interest" description="Disordered" evidence="5">
    <location>
        <begin position="369"/>
        <end position="778"/>
    </location>
</feature>
<dbReference type="PANTHER" id="PTHR48039">
    <property type="entry name" value="RNA-BINDING MOTIF PROTEIN 14B"/>
    <property type="match status" value="1"/>
</dbReference>
<evidence type="ECO:0000256" key="2">
    <source>
        <dbReference type="ARBA" id="ARBA00022737"/>
    </source>
</evidence>
<reference evidence="7" key="1">
    <citation type="submission" date="2014-11" db="EMBL/GenBank/DDBJ databases">
        <authorList>
            <person name="Otto D Thomas"/>
            <person name="Naeem Raeece"/>
        </authorList>
    </citation>
    <scope>NUCLEOTIDE SEQUENCE</scope>
</reference>
<gene>
    <name evidence="7" type="ORF">Cvel_16771</name>
</gene>
<dbReference type="InterPro" id="IPR035979">
    <property type="entry name" value="RBD_domain_sf"/>
</dbReference>
<keyword evidence="3" id="KW-0694">RNA-binding</keyword>
<dbReference type="SUPFAM" id="SSF54928">
    <property type="entry name" value="RNA-binding domain, RBD"/>
    <property type="match status" value="1"/>
</dbReference>
<feature type="domain" description="RRM" evidence="6">
    <location>
        <begin position="193"/>
        <end position="251"/>
    </location>
</feature>
<feature type="compositionally biased region" description="Acidic residues" evidence="5">
    <location>
        <begin position="76"/>
        <end position="110"/>
    </location>
</feature>
<accession>A0A0G4FG34</accession>
<feature type="compositionally biased region" description="Low complexity" evidence="5">
    <location>
        <begin position="435"/>
        <end position="454"/>
    </location>
</feature>
<feature type="compositionally biased region" description="Gly residues" evidence="5">
    <location>
        <begin position="748"/>
        <end position="759"/>
    </location>
</feature>
<dbReference type="Gene3D" id="3.30.70.330">
    <property type="match status" value="1"/>
</dbReference>
<feature type="compositionally biased region" description="Pro residues" evidence="5">
    <location>
        <begin position="707"/>
        <end position="722"/>
    </location>
</feature>
<feature type="compositionally biased region" description="Basic and acidic residues" evidence="5">
    <location>
        <begin position="519"/>
        <end position="529"/>
    </location>
</feature>
<protein>
    <recommendedName>
        <fullName evidence="6">RRM domain-containing protein</fullName>
    </recommendedName>
</protein>
<feature type="compositionally biased region" description="Acidic residues" evidence="5">
    <location>
        <begin position="15"/>
        <end position="43"/>
    </location>
</feature>
<organism evidence="7">
    <name type="scientific">Chromera velia CCMP2878</name>
    <dbReference type="NCBI Taxonomy" id="1169474"/>
    <lineage>
        <taxon>Eukaryota</taxon>
        <taxon>Sar</taxon>
        <taxon>Alveolata</taxon>
        <taxon>Colpodellida</taxon>
        <taxon>Chromeraceae</taxon>
        <taxon>Chromera</taxon>
    </lineage>
</organism>
<dbReference type="InterPro" id="IPR000504">
    <property type="entry name" value="RRM_dom"/>
</dbReference>
<feature type="compositionally biased region" description="Pro residues" evidence="5">
    <location>
        <begin position="418"/>
        <end position="434"/>
    </location>
</feature>
<dbReference type="Pfam" id="PF00076">
    <property type="entry name" value="RRM_1"/>
    <property type="match status" value="1"/>
</dbReference>
<sequence>MDDDDDIYGGLDVGDGADEGEVEEVAEEDEVGQEEERVDEDAGQGDAGAADAPADPFHLGGGGEEAGGDAALNAGDGDEVALEDDGENEAEVDWDADDDDHIEVLGEGDVDTPGRLGGTPHGMTGRSRRDSGGLHGSSVRAGGHGGGFKRGASRLSGPAQKKMELKTKTQYVQFTAEAEEEDRGLDHENGVLLTDLPQWVGDFHLREKLREYGDVAGIRFAEHPETGVSTGRAIAVFSEKEAAKKCISQEDKLVWISARPPDERLMKDGDSEDVPVGVHPVRDFLWEALAVWPSEGSEEVPQQTHSGKRPPNGRDQEGEEREKELGDGNSSVQKDSGAGGIVAAVTWLKGGALPRDVLPKVLSALAIPPPRLLHRPPWADQEGPPPPIGPPFPHPPHMPPPQGPWPGPDGPFAGGPFRGPPPRGPRPFMPPMGPGPDAANEEALLNALLKANGLDPDSDDSSTSSDSSGSEGGKKKKKGKKSKKRKREEKDKDKDAKDKGKEKDKDKEKEKKASKKARKEKDKQKDKPAEAPQQNGGAAASSSHLPDSTTQGFPPQAHQGGSFYGPSAGIPPHGGGASAPAPTAPPASKITLRPASEVMAAKQASENPPGNFPPAQDQFPPHHHQPPPQQQQPGGPVGPPPFQPPMGPPGGSFYGGHHPHPFQHPQGGQPPPGPPSGWEGGWNRDGPPGGGGDPNGRYQGSHYGHYGPPPREPSHYGPPPDVPYGSSYEAAGYGDSYELVPPPRRQPDGGGGRHGGQRGGGRKDRDRDIRGQHGSFYR</sequence>
<proteinExistence type="predicted"/>
<feature type="region of interest" description="Disordered" evidence="5">
    <location>
        <begin position="1"/>
        <end position="161"/>
    </location>
</feature>
<dbReference type="GO" id="GO:0005730">
    <property type="term" value="C:nucleolus"/>
    <property type="evidence" value="ECO:0007669"/>
    <property type="project" value="TreeGrafter"/>
</dbReference>
<feature type="compositionally biased region" description="Pro residues" evidence="5">
    <location>
        <begin position="626"/>
        <end position="648"/>
    </location>
</feature>
<dbReference type="AlphaFoldDB" id="A0A0G4FG34"/>
<comment type="subcellular location">
    <subcellularLocation>
        <location evidence="1">Nucleus</location>
    </subcellularLocation>
</comment>
<feature type="compositionally biased region" description="Pro residues" evidence="5">
    <location>
        <begin position="383"/>
        <end position="409"/>
    </location>
</feature>
<feature type="compositionally biased region" description="Basic residues" evidence="5">
    <location>
        <begin position="474"/>
        <end position="487"/>
    </location>
</feature>
<evidence type="ECO:0000313" key="7">
    <source>
        <dbReference type="EMBL" id="CEM12108.1"/>
    </source>
</evidence>
<keyword evidence="4" id="KW-0539">Nucleus</keyword>
<keyword evidence="2" id="KW-0677">Repeat</keyword>
<feature type="compositionally biased region" description="Polar residues" evidence="5">
    <location>
        <begin position="532"/>
        <end position="553"/>
    </location>
</feature>
<dbReference type="InterPro" id="IPR012677">
    <property type="entry name" value="Nucleotide-bd_a/b_plait_sf"/>
</dbReference>
<dbReference type="EMBL" id="CDMZ01000339">
    <property type="protein sequence ID" value="CEM12108.1"/>
    <property type="molecule type" value="Genomic_DNA"/>
</dbReference>
<feature type="compositionally biased region" description="Basic and acidic residues" evidence="5">
    <location>
        <begin position="312"/>
        <end position="326"/>
    </location>
</feature>
<evidence type="ECO:0000256" key="1">
    <source>
        <dbReference type="ARBA" id="ARBA00004123"/>
    </source>
</evidence>
<feature type="region of interest" description="Disordered" evidence="5">
    <location>
        <begin position="295"/>
        <end position="338"/>
    </location>
</feature>
<dbReference type="PANTHER" id="PTHR48039:SF5">
    <property type="entry name" value="RNA-BINDING PROTEIN 28"/>
    <property type="match status" value="1"/>
</dbReference>
<feature type="compositionally biased region" description="Basic and acidic residues" evidence="5">
    <location>
        <begin position="761"/>
        <end position="771"/>
    </location>
</feature>
<dbReference type="GO" id="GO:0003729">
    <property type="term" value="F:mRNA binding"/>
    <property type="evidence" value="ECO:0007669"/>
    <property type="project" value="TreeGrafter"/>
</dbReference>